<dbReference type="InterPro" id="IPR036397">
    <property type="entry name" value="RNaseH_sf"/>
</dbReference>
<name>A0ABU4VF27_9ACTN</name>
<proteinExistence type="predicted"/>
<evidence type="ECO:0000313" key="2">
    <source>
        <dbReference type="EMBL" id="MDX8150400.1"/>
    </source>
</evidence>
<evidence type="ECO:0000259" key="1">
    <source>
        <dbReference type="PROSITE" id="PS50994"/>
    </source>
</evidence>
<accession>A0ABU4VF27</accession>
<gene>
    <name evidence="2" type="ORF">SK069_02240</name>
</gene>
<dbReference type="Pfam" id="PF13683">
    <property type="entry name" value="rve_3"/>
    <property type="match status" value="1"/>
</dbReference>
<dbReference type="NCBIfam" id="NF033577">
    <property type="entry name" value="transpos_IS481"/>
    <property type="match status" value="1"/>
</dbReference>
<dbReference type="SUPFAM" id="SSF53098">
    <property type="entry name" value="Ribonuclease H-like"/>
    <property type="match status" value="1"/>
</dbReference>
<dbReference type="InterPro" id="IPR047656">
    <property type="entry name" value="IS481-like_transpos"/>
</dbReference>
<organism evidence="2 3">
    <name type="scientific">Patulibacter brassicae</name>
    <dbReference type="NCBI Taxonomy" id="1705717"/>
    <lineage>
        <taxon>Bacteria</taxon>
        <taxon>Bacillati</taxon>
        <taxon>Actinomycetota</taxon>
        <taxon>Thermoleophilia</taxon>
        <taxon>Solirubrobacterales</taxon>
        <taxon>Patulibacteraceae</taxon>
        <taxon>Patulibacter</taxon>
    </lineage>
</organism>
<reference evidence="2 3" key="1">
    <citation type="submission" date="2023-11" db="EMBL/GenBank/DDBJ databases">
        <authorList>
            <person name="Xu M."/>
            <person name="Jiang T."/>
        </authorList>
    </citation>
    <scope>NUCLEOTIDE SEQUENCE [LARGE SCALE GENOMIC DNA]</scope>
    <source>
        <strain evidence="2 3">SD</strain>
    </source>
</reference>
<dbReference type="RefSeq" id="WP_319952549.1">
    <property type="nucleotide sequence ID" value="NZ_JAXAVX010000001.1"/>
</dbReference>
<keyword evidence="3" id="KW-1185">Reference proteome</keyword>
<dbReference type="InterPro" id="IPR009057">
    <property type="entry name" value="Homeodomain-like_sf"/>
</dbReference>
<dbReference type="PANTHER" id="PTHR35004:SF6">
    <property type="entry name" value="TRANSPOSASE"/>
    <property type="match status" value="1"/>
</dbReference>
<dbReference type="Proteomes" id="UP001277761">
    <property type="component" value="Unassembled WGS sequence"/>
</dbReference>
<dbReference type="EMBL" id="JAXAVX010000001">
    <property type="protein sequence ID" value="MDX8150400.1"/>
    <property type="molecule type" value="Genomic_DNA"/>
</dbReference>
<comment type="caution">
    <text evidence="2">The sequence shown here is derived from an EMBL/GenBank/DDBJ whole genome shotgun (WGS) entry which is preliminary data.</text>
</comment>
<sequence>MEDGRAKLGLRGRYELVKRIEAGETFRAAAAALNVSPASAHRWWHRWKAATDQERATRSCLRSRPPVPKSCPWRLPVEAEQRILKARERTNLGPARLAGLVGFRRSTIYKVLDRHGCGRRRRSPKPTVPTRRYEWAEPGALLHLDVKHLTRFKKPGHWAHGDRSEQHKNRGAGVEYAHCVIDDRTRLAYVEIHPHDRGETAATVIGRAARWFTEQGCGPTQAVMTDNAMAYKNSRLFQATLTGLGARHILIPPRTPRWNGKVERFIRTLDEEWAHARIWASSSARNRALGSWLRYYNRRRPHTALGDRPPISRVHQDRGHNS</sequence>
<dbReference type="InterPro" id="IPR012337">
    <property type="entry name" value="RNaseH-like_sf"/>
</dbReference>
<dbReference type="SUPFAM" id="SSF46689">
    <property type="entry name" value="Homeodomain-like"/>
    <property type="match status" value="1"/>
</dbReference>
<dbReference type="Gene3D" id="3.30.420.10">
    <property type="entry name" value="Ribonuclease H-like superfamily/Ribonuclease H"/>
    <property type="match status" value="1"/>
</dbReference>
<dbReference type="PANTHER" id="PTHR35004">
    <property type="entry name" value="TRANSPOSASE RV3428C-RELATED"/>
    <property type="match status" value="1"/>
</dbReference>
<evidence type="ECO:0000313" key="3">
    <source>
        <dbReference type="Proteomes" id="UP001277761"/>
    </source>
</evidence>
<feature type="domain" description="Integrase catalytic" evidence="1">
    <location>
        <begin position="134"/>
        <end position="318"/>
    </location>
</feature>
<dbReference type="InterPro" id="IPR001584">
    <property type="entry name" value="Integrase_cat-core"/>
</dbReference>
<dbReference type="PROSITE" id="PS50994">
    <property type="entry name" value="INTEGRASE"/>
    <property type="match status" value="1"/>
</dbReference>
<protein>
    <submittedName>
        <fullName evidence="2">IS481 family transposase</fullName>
    </submittedName>
</protein>